<gene>
    <name evidence="1" type="ORF">HNR71_002069</name>
    <name evidence="2" type="ORF">HPO96_21925</name>
</gene>
<comment type="caution">
    <text evidence="2">The sequence shown here is derived from an EMBL/GenBank/DDBJ whole genome shotgun (WGS) entry which is preliminary data.</text>
</comment>
<dbReference type="Proteomes" id="UP000534306">
    <property type="component" value="Unassembled WGS sequence"/>
</dbReference>
<dbReference type="EMBL" id="JABJRC010000005">
    <property type="protein sequence ID" value="NOL42909.1"/>
    <property type="molecule type" value="Genomic_DNA"/>
</dbReference>
<reference evidence="1 4" key="2">
    <citation type="submission" date="2020-08" db="EMBL/GenBank/DDBJ databases">
        <title>Sequencing the genomes of 1000 actinobacteria strains.</title>
        <authorList>
            <person name="Klenk H.-P."/>
        </authorList>
    </citation>
    <scope>NUCLEOTIDE SEQUENCE [LARGE SCALE GENOMIC DNA]</scope>
    <source>
        <strain evidence="1 4">DSM 15626</strain>
    </source>
</reference>
<name>A0A7Y4L219_9ACTN</name>
<dbReference type="Proteomes" id="UP000553957">
    <property type="component" value="Unassembled WGS sequence"/>
</dbReference>
<sequence>MSGARRARRKAGWLQKNTAALASLALTIPLAGWWTTRSDYKSWYDSEPRDAITVADGGTEYLGATWFAASVEKDPQQLKSSFSKPKALPPDTTRIRVYYRQQVADVASLEGLGGCRLHLRAPDGRVWDQLTVGGEAFEDRPNGCTGGYDEKPSSFRGANAEHYLKPQAGKPYETVAIFVVPTSVADSVQPTITWATKVPEYLAFPR</sequence>
<evidence type="ECO:0000313" key="1">
    <source>
        <dbReference type="EMBL" id="MBB6566432.1"/>
    </source>
</evidence>
<keyword evidence="3" id="KW-1185">Reference proteome</keyword>
<accession>A0A7Y4L219</accession>
<protein>
    <submittedName>
        <fullName evidence="2">Uncharacterized protein</fullName>
    </submittedName>
</protein>
<dbReference type="EMBL" id="JACHKF010000001">
    <property type="protein sequence ID" value="MBB6566432.1"/>
    <property type="molecule type" value="Genomic_DNA"/>
</dbReference>
<evidence type="ECO:0000313" key="2">
    <source>
        <dbReference type="EMBL" id="NOL42909.1"/>
    </source>
</evidence>
<evidence type="ECO:0000313" key="4">
    <source>
        <dbReference type="Proteomes" id="UP000553957"/>
    </source>
</evidence>
<proteinExistence type="predicted"/>
<evidence type="ECO:0000313" key="3">
    <source>
        <dbReference type="Proteomes" id="UP000534306"/>
    </source>
</evidence>
<dbReference type="RefSeq" id="WP_171675394.1">
    <property type="nucleotide sequence ID" value="NZ_BAAAGT010000004.1"/>
</dbReference>
<reference evidence="2 3" key="1">
    <citation type="submission" date="2020-05" db="EMBL/GenBank/DDBJ databases">
        <title>Genome sequence of Kribbella sandramycini ATCC 39419.</title>
        <authorList>
            <person name="Maclea K.S."/>
            <person name="Fair J.L."/>
        </authorList>
    </citation>
    <scope>NUCLEOTIDE SEQUENCE [LARGE SCALE GENOMIC DNA]</scope>
    <source>
        <strain evidence="2 3">ATCC 39419</strain>
    </source>
</reference>
<organism evidence="2 3">
    <name type="scientific">Kribbella sandramycini</name>
    <dbReference type="NCBI Taxonomy" id="60450"/>
    <lineage>
        <taxon>Bacteria</taxon>
        <taxon>Bacillati</taxon>
        <taxon>Actinomycetota</taxon>
        <taxon>Actinomycetes</taxon>
        <taxon>Propionibacteriales</taxon>
        <taxon>Kribbellaceae</taxon>
        <taxon>Kribbella</taxon>
    </lineage>
</organism>
<dbReference type="AlphaFoldDB" id="A0A7Y4L219"/>